<keyword evidence="2" id="KW-0853">WD repeat</keyword>
<name>A0A7I8V8P5_9ANNE</name>
<dbReference type="PANTHER" id="PTHR22652">
    <property type="entry name" value="NUCLEOPORIN NUP43"/>
    <property type="match status" value="1"/>
</dbReference>
<dbReference type="PANTHER" id="PTHR22652:SF0">
    <property type="entry name" value="NUCLEOPORIN NUP43"/>
    <property type="match status" value="1"/>
</dbReference>
<keyword evidence="3" id="KW-0677">Repeat</keyword>
<comment type="subcellular location">
    <subcellularLocation>
        <location evidence="1">Nucleus</location>
    </subcellularLocation>
</comment>
<keyword evidence="4" id="KW-0539">Nucleus</keyword>
<organism evidence="5 6">
    <name type="scientific">Dimorphilus gyrociliatus</name>
    <dbReference type="NCBI Taxonomy" id="2664684"/>
    <lineage>
        <taxon>Eukaryota</taxon>
        <taxon>Metazoa</taxon>
        <taxon>Spiralia</taxon>
        <taxon>Lophotrochozoa</taxon>
        <taxon>Annelida</taxon>
        <taxon>Polychaeta</taxon>
        <taxon>Polychaeta incertae sedis</taxon>
        <taxon>Dinophilidae</taxon>
        <taxon>Dimorphilus</taxon>
    </lineage>
</organism>
<dbReference type="GO" id="GO:0031080">
    <property type="term" value="C:nuclear pore outer ring"/>
    <property type="evidence" value="ECO:0007669"/>
    <property type="project" value="TreeGrafter"/>
</dbReference>
<dbReference type="InterPro" id="IPR001680">
    <property type="entry name" value="WD40_rpt"/>
</dbReference>
<proteinExistence type="predicted"/>
<evidence type="ECO:0000256" key="1">
    <source>
        <dbReference type="ARBA" id="ARBA00004123"/>
    </source>
</evidence>
<dbReference type="EMBL" id="CAJFCJ010000002">
    <property type="protein sequence ID" value="CAD5112614.1"/>
    <property type="molecule type" value="Genomic_DNA"/>
</dbReference>
<dbReference type="InterPro" id="IPR015943">
    <property type="entry name" value="WD40/YVTN_repeat-like_dom_sf"/>
</dbReference>
<evidence type="ECO:0000256" key="2">
    <source>
        <dbReference type="ARBA" id="ARBA00022574"/>
    </source>
</evidence>
<dbReference type="InterPro" id="IPR036322">
    <property type="entry name" value="WD40_repeat_dom_sf"/>
</dbReference>
<dbReference type="Proteomes" id="UP000549394">
    <property type="component" value="Unassembled WGS sequence"/>
</dbReference>
<dbReference type="SMART" id="SM00320">
    <property type="entry name" value="WD40"/>
    <property type="match status" value="5"/>
</dbReference>
<evidence type="ECO:0000256" key="4">
    <source>
        <dbReference type="ARBA" id="ARBA00023242"/>
    </source>
</evidence>
<dbReference type="Pfam" id="PF00400">
    <property type="entry name" value="WD40"/>
    <property type="match status" value="2"/>
</dbReference>
<dbReference type="Gene3D" id="2.130.10.10">
    <property type="entry name" value="YVTN repeat-like/Quinoprotein amine dehydrogenase"/>
    <property type="match status" value="1"/>
</dbReference>
<accession>A0A7I8V8P5</accession>
<comment type="caution">
    <text evidence="5">The sequence shown here is derived from an EMBL/GenBank/DDBJ whole genome shotgun (WGS) entry which is preliminary data.</text>
</comment>
<gene>
    <name evidence="5" type="ORF">DGYR_LOCUS1723</name>
</gene>
<dbReference type="OrthoDB" id="9890280at2759"/>
<reference evidence="5 6" key="1">
    <citation type="submission" date="2020-08" db="EMBL/GenBank/DDBJ databases">
        <authorList>
            <person name="Hejnol A."/>
        </authorList>
    </citation>
    <scope>NUCLEOTIDE SEQUENCE [LARGE SCALE GENOMIC DNA]</scope>
</reference>
<dbReference type="SUPFAM" id="SSF50978">
    <property type="entry name" value="WD40 repeat-like"/>
    <property type="match status" value="1"/>
</dbReference>
<evidence type="ECO:0000313" key="6">
    <source>
        <dbReference type="Proteomes" id="UP000549394"/>
    </source>
</evidence>
<keyword evidence="6" id="KW-1185">Reference proteome</keyword>
<sequence length="338" mass="37967">MSTIFVKYVSKKTKCVQWFPTIDLATDRPRYFVTGSWDNRPQNEISLWQIEGEAEIEDLSKIQSVVTNGDINNLQFLKADLLLAACSKKSVSVFQVSDNRLEHRNDIALSKEDICTSLISRKDGLVVCGTEHGQIFAFTIENSDKLQTLQNEDDCVINDIQLADQHQVVAATSSGQLKLWDLRDKGSKAQLYVQENDWSALWCIDKHPAQQHVIAGGTSDGAICIWDLRQPKLPSAKVEAHIGDVLDIQYHQSQPDHLFTCSSDGEIWHWDASNIQNSQDSQALSTPWLACDTAKRRIEITNLWQSYQLPINCLNVVNNSLIAGSDNEALAICNIIIR</sequence>
<dbReference type="AlphaFoldDB" id="A0A7I8V8P5"/>
<evidence type="ECO:0000313" key="5">
    <source>
        <dbReference type="EMBL" id="CAD5112614.1"/>
    </source>
</evidence>
<protein>
    <submittedName>
        <fullName evidence="5">DgyrCDS1827</fullName>
    </submittedName>
</protein>
<evidence type="ECO:0000256" key="3">
    <source>
        <dbReference type="ARBA" id="ARBA00022737"/>
    </source>
</evidence>